<organism evidence="10 11">
    <name type="scientific">Sphingomonas xinjiangensis</name>
    <dbReference type="NCBI Taxonomy" id="643568"/>
    <lineage>
        <taxon>Bacteria</taxon>
        <taxon>Pseudomonadati</taxon>
        <taxon>Pseudomonadota</taxon>
        <taxon>Alphaproteobacteria</taxon>
        <taxon>Sphingomonadales</taxon>
        <taxon>Sphingomonadaceae</taxon>
        <taxon>Sphingomonas</taxon>
    </lineage>
</organism>
<name>A0A840YKR3_9SPHN</name>
<comment type="catalytic activity">
    <reaction evidence="1">
        <text>ATP + protein L-histidine = ADP + protein N-phospho-L-histidine.</text>
        <dbReference type="EC" id="2.7.13.3"/>
    </reaction>
</comment>
<feature type="domain" description="Histidine kinase/HSP90-like ATPase" evidence="9">
    <location>
        <begin position="115"/>
        <end position="185"/>
    </location>
</feature>
<evidence type="ECO:0000313" key="10">
    <source>
        <dbReference type="EMBL" id="MBB5709826.1"/>
    </source>
</evidence>
<evidence type="ECO:0000256" key="7">
    <source>
        <dbReference type="ARBA" id="ARBA00022840"/>
    </source>
</evidence>
<comment type="caution">
    <text evidence="10">The sequence shown here is derived from an EMBL/GenBank/DDBJ whole genome shotgun (WGS) entry which is preliminary data.</text>
</comment>
<keyword evidence="4" id="KW-0808">Transferase</keyword>
<keyword evidence="7" id="KW-0067">ATP-binding</keyword>
<evidence type="ECO:0000259" key="9">
    <source>
        <dbReference type="Pfam" id="PF13581"/>
    </source>
</evidence>
<keyword evidence="3" id="KW-0597">Phosphoprotein</keyword>
<reference evidence="10 11" key="1">
    <citation type="submission" date="2020-08" db="EMBL/GenBank/DDBJ databases">
        <title>Genomic Encyclopedia of Type Strains, Phase IV (KMG-IV): sequencing the most valuable type-strain genomes for metagenomic binning, comparative biology and taxonomic classification.</title>
        <authorList>
            <person name="Goeker M."/>
        </authorList>
    </citation>
    <scope>NUCLEOTIDE SEQUENCE [LARGE SCALE GENOMIC DNA]</scope>
    <source>
        <strain evidence="10 11">DSM 26736</strain>
    </source>
</reference>
<dbReference type="GO" id="GO:0004673">
    <property type="term" value="F:protein histidine kinase activity"/>
    <property type="evidence" value="ECO:0007669"/>
    <property type="project" value="UniProtKB-EC"/>
</dbReference>
<dbReference type="RefSeq" id="WP_184085123.1">
    <property type="nucleotide sequence ID" value="NZ_JACIJF010000002.1"/>
</dbReference>
<dbReference type="EC" id="2.7.13.3" evidence="2"/>
<dbReference type="PANTHER" id="PTHR41523">
    <property type="entry name" value="TWO-COMPONENT SYSTEM SENSOR PROTEIN"/>
    <property type="match status" value="1"/>
</dbReference>
<dbReference type="GO" id="GO:0005524">
    <property type="term" value="F:ATP binding"/>
    <property type="evidence" value="ECO:0007669"/>
    <property type="project" value="UniProtKB-KW"/>
</dbReference>
<accession>A0A840YKR3</accession>
<evidence type="ECO:0000256" key="3">
    <source>
        <dbReference type="ARBA" id="ARBA00022553"/>
    </source>
</evidence>
<evidence type="ECO:0000256" key="6">
    <source>
        <dbReference type="ARBA" id="ARBA00022777"/>
    </source>
</evidence>
<keyword evidence="6 10" id="KW-0418">Kinase</keyword>
<dbReference type="PANTHER" id="PTHR41523:SF8">
    <property type="entry name" value="ETHYLENE RESPONSE SENSOR PROTEIN"/>
    <property type="match status" value="1"/>
</dbReference>
<dbReference type="Pfam" id="PF13581">
    <property type="entry name" value="HATPase_c_2"/>
    <property type="match status" value="1"/>
</dbReference>
<dbReference type="Gene3D" id="3.30.565.10">
    <property type="entry name" value="Histidine kinase-like ATPase, C-terminal domain"/>
    <property type="match status" value="1"/>
</dbReference>
<evidence type="ECO:0000256" key="1">
    <source>
        <dbReference type="ARBA" id="ARBA00000085"/>
    </source>
</evidence>
<sequence>MHRITARHKFTAPATVLPRAAIPSMAEEVNHRVANHLQLLAALITVEARDVRDPKSRTVLERIQQRIAAIGSVHRHLYQSDNGDVDLGAYLEELSAQLSRSCGPHRPIMVDAETVPVSGAIASSIGILATELVTNACKHAYRAGEPGGIAVRLCRLPGGGSRFTVADHGAGSRRDEPGDGLGTRLIDAIVAKLGAVATWEDAHPGTRFCMDVRF</sequence>
<dbReference type="Pfam" id="PF07568">
    <property type="entry name" value="HisKA_2"/>
    <property type="match status" value="1"/>
</dbReference>
<dbReference type="AlphaFoldDB" id="A0A840YKR3"/>
<dbReference type="InterPro" id="IPR011495">
    <property type="entry name" value="Sig_transdc_His_kin_sub2_dim/P"/>
</dbReference>
<keyword evidence="5" id="KW-0547">Nucleotide-binding</keyword>
<dbReference type="InterPro" id="IPR036890">
    <property type="entry name" value="HATPase_C_sf"/>
</dbReference>
<keyword evidence="11" id="KW-1185">Reference proteome</keyword>
<gene>
    <name evidence="10" type="ORF">FHT02_001048</name>
</gene>
<evidence type="ECO:0000256" key="4">
    <source>
        <dbReference type="ARBA" id="ARBA00022679"/>
    </source>
</evidence>
<protein>
    <recommendedName>
        <fullName evidence="2">histidine kinase</fullName>
        <ecNumber evidence="2">2.7.13.3</ecNumber>
    </recommendedName>
</protein>
<dbReference type="InterPro" id="IPR003594">
    <property type="entry name" value="HATPase_dom"/>
</dbReference>
<dbReference type="SUPFAM" id="SSF55874">
    <property type="entry name" value="ATPase domain of HSP90 chaperone/DNA topoisomerase II/histidine kinase"/>
    <property type="match status" value="1"/>
</dbReference>
<dbReference type="EMBL" id="JACIJF010000002">
    <property type="protein sequence ID" value="MBB5709826.1"/>
    <property type="molecule type" value="Genomic_DNA"/>
</dbReference>
<dbReference type="Proteomes" id="UP000527143">
    <property type="component" value="Unassembled WGS sequence"/>
</dbReference>
<proteinExistence type="predicted"/>
<evidence type="ECO:0000259" key="8">
    <source>
        <dbReference type="Pfam" id="PF07568"/>
    </source>
</evidence>
<evidence type="ECO:0000256" key="5">
    <source>
        <dbReference type="ARBA" id="ARBA00022741"/>
    </source>
</evidence>
<feature type="domain" description="Signal transduction histidine kinase subgroup 2 dimerisation and phosphoacceptor" evidence="8">
    <location>
        <begin position="28"/>
        <end position="101"/>
    </location>
</feature>
<evidence type="ECO:0000313" key="11">
    <source>
        <dbReference type="Proteomes" id="UP000527143"/>
    </source>
</evidence>
<evidence type="ECO:0000256" key="2">
    <source>
        <dbReference type="ARBA" id="ARBA00012438"/>
    </source>
</evidence>